<keyword evidence="8 10" id="KW-0445">Lipid transport</keyword>
<evidence type="ECO:0000256" key="7">
    <source>
        <dbReference type="ARBA" id="ARBA00023006"/>
    </source>
</evidence>
<evidence type="ECO:0000256" key="5">
    <source>
        <dbReference type="ARBA" id="ARBA00022692"/>
    </source>
</evidence>
<comment type="function">
    <text evidence="10">Phospholipid scramblase involved in autophagy. Cycles between the preautophagosomal structure/phagophore assembly site (PAS) and the cytoplasmic vesicle pool and supplies membrane for the growing autophagosome. Lipid scramblase activity plays a key role in preautophagosomal structure/phagophore assembly by distributing the phospholipids that arrive through ATG2 from the cytoplasmic to the luminal leaflet of the bilayer, thereby driving autophagosomal membrane expansion.</text>
</comment>
<keyword evidence="6 10" id="KW-1133">Transmembrane helix</keyword>
<comment type="caution">
    <text evidence="10">Lacks conserved residue(s) required for the propagation of feature annotation.</text>
</comment>
<dbReference type="EMBL" id="CP126655">
    <property type="protein sequence ID" value="WJZ92798.1"/>
    <property type="molecule type" value="Genomic_DNA"/>
</dbReference>
<evidence type="ECO:0000256" key="4">
    <source>
        <dbReference type="ARBA" id="ARBA00022448"/>
    </source>
</evidence>
<evidence type="ECO:0000256" key="1">
    <source>
        <dbReference type="ARBA" id="ARBA00004511"/>
    </source>
</evidence>
<evidence type="ECO:0000256" key="2">
    <source>
        <dbReference type="ARBA" id="ARBA00006185"/>
    </source>
</evidence>
<evidence type="ECO:0000313" key="12">
    <source>
        <dbReference type="Proteomes" id="UP001227230"/>
    </source>
</evidence>
<keyword evidence="12" id="KW-1185">Reference proteome</keyword>
<reference evidence="11 12" key="1">
    <citation type="journal article" date="2023" name="Hortic Res">
        <title>The complete reference genome for grapevine (Vitis vinifera L.) genetics and breeding.</title>
        <authorList>
            <person name="Shi X."/>
            <person name="Cao S."/>
            <person name="Wang X."/>
            <person name="Huang S."/>
            <person name="Wang Y."/>
            <person name="Liu Z."/>
            <person name="Liu W."/>
            <person name="Leng X."/>
            <person name="Peng Y."/>
            <person name="Wang N."/>
            <person name="Wang Y."/>
            <person name="Ma Z."/>
            <person name="Xu X."/>
            <person name="Zhang F."/>
            <person name="Xue H."/>
            <person name="Zhong H."/>
            <person name="Wang Y."/>
            <person name="Zhang K."/>
            <person name="Velt A."/>
            <person name="Avia K."/>
            <person name="Holtgrawe D."/>
            <person name="Grimplet J."/>
            <person name="Matus J.T."/>
            <person name="Ware D."/>
            <person name="Wu X."/>
            <person name="Wang H."/>
            <person name="Liu C."/>
            <person name="Fang Y."/>
            <person name="Rustenholz C."/>
            <person name="Cheng Z."/>
            <person name="Xiao H."/>
            <person name="Zhou Y."/>
        </authorList>
    </citation>
    <scope>NUCLEOTIDE SEQUENCE [LARGE SCALE GENOMIC DNA]</scope>
    <source>
        <strain evidence="12">cv. Pinot noir / PN40024</strain>
        <tissue evidence="11">Leaf</tissue>
    </source>
</reference>
<dbReference type="Proteomes" id="UP001227230">
    <property type="component" value="Chromosome 8"/>
</dbReference>
<comment type="similarity">
    <text evidence="2 10">Belongs to the ATG9 family.</text>
</comment>
<evidence type="ECO:0000313" key="11">
    <source>
        <dbReference type="EMBL" id="WJZ92798.1"/>
    </source>
</evidence>
<name>A0ABY9CE76_VITVI</name>
<keyword evidence="5 10" id="KW-0812">Transmembrane</keyword>
<keyword evidence="4 10" id="KW-0813">Transport</keyword>
<dbReference type="Pfam" id="PF04109">
    <property type="entry name" value="ATG9"/>
    <property type="match status" value="1"/>
</dbReference>
<feature type="transmembrane region" description="Helical" evidence="10">
    <location>
        <begin position="128"/>
        <end position="151"/>
    </location>
</feature>
<protein>
    <recommendedName>
        <fullName evidence="3 10">Autophagy-related protein 9</fullName>
    </recommendedName>
</protein>
<accession>A0ABY9CE76</accession>
<evidence type="ECO:0000256" key="9">
    <source>
        <dbReference type="ARBA" id="ARBA00023136"/>
    </source>
</evidence>
<proteinExistence type="inferred from homology"/>
<evidence type="ECO:0000256" key="10">
    <source>
        <dbReference type="RuleBase" id="RU364027"/>
    </source>
</evidence>
<gene>
    <name evidence="11" type="ORF">VitviT2T_011775</name>
</gene>
<evidence type="ECO:0000256" key="3">
    <source>
        <dbReference type="ARBA" id="ARBA00018074"/>
    </source>
</evidence>
<dbReference type="PANTHER" id="PTHR13038:SF10">
    <property type="entry name" value="AUTOPHAGY-RELATED PROTEIN 9"/>
    <property type="match status" value="1"/>
</dbReference>
<sequence length="155" mass="17730">MGAHSSKHTIFHQEISHLLITLLDGKKSCFIVKNSHCRAVTPIRDCLSCLVDVFDELSFNGYLMYKHFSGQGAGLTVKFGSNGVQHHLILTKALERTLNWCILQTMFDRNFCARRDFVSNPKTLKKRLMVVEIVMLFSLFLVIFVLVFHFLGHAE</sequence>
<dbReference type="PANTHER" id="PTHR13038">
    <property type="entry name" value="APG9 AUTOPHAGY 9"/>
    <property type="match status" value="1"/>
</dbReference>
<comment type="subcellular location">
    <subcellularLocation>
        <location evidence="1 10">Preautophagosomal structure membrane</location>
        <topology evidence="1 10">Multi-pass membrane protein</topology>
    </subcellularLocation>
</comment>
<dbReference type="InterPro" id="IPR007241">
    <property type="entry name" value="Autophagy-rel_prot_9"/>
</dbReference>
<evidence type="ECO:0000256" key="8">
    <source>
        <dbReference type="ARBA" id="ARBA00023055"/>
    </source>
</evidence>
<keyword evidence="9 10" id="KW-0472">Membrane</keyword>
<keyword evidence="7 10" id="KW-0072">Autophagy</keyword>
<organism evidence="11 12">
    <name type="scientific">Vitis vinifera</name>
    <name type="common">Grape</name>
    <dbReference type="NCBI Taxonomy" id="29760"/>
    <lineage>
        <taxon>Eukaryota</taxon>
        <taxon>Viridiplantae</taxon>
        <taxon>Streptophyta</taxon>
        <taxon>Embryophyta</taxon>
        <taxon>Tracheophyta</taxon>
        <taxon>Spermatophyta</taxon>
        <taxon>Magnoliopsida</taxon>
        <taxon>eudicotyledons</taxon>
        <taxon>Gunneridae</taxon>
        <taxon>Pentapetalae</taxon>
        <taxon>rosids</taxon>
        <taxon>Vitales</taxon>
        <taxon>Vitaceae</taxon>
        <taxon>Viteae</taxon>
        <taxon>Vitis</taxon>
    </lineage>
</organism>
<evidence type="ECO:0000256" key="6">
    <source>
        <dbReference type="ARBA" id="ARBA00022989"/>
    </source>
</evidence>